<dbReference type="AlphaFoldDB" id="A0AA39QDH3"/>
<dbReference type="EMBL" id="JAUEPU010000009">
    <property type="protein sequence ID" value="KAK0499493.1"/>
    <property type="molecule type" value="Genomic_DNA"/>
</dbReference>
<reference evidence="5" key="1">
    <citation type="submission" date="2023-06" db="EMBL/GenBank/DDBJ databases">
        <authorList>
            <consortium name="Lawrence Berkeley National Laboratory"/>
            <person name="Ahrendt S."/>
            <person name="Sahu N."/>
            <person name="Indic B."/>
            <person name="Wong-Bajracharya J."/>
            <person name="Merenyi Z."/>
            <person name="Ke H.-M."/>
            <person name="Monk M."/>
            <person name="Kocsube S."/>
            <person name="Drula E."/>
            <person name="Lipzen A."/>
            <person name="Balint B."/>
            <person name="Henrissat B."/>
            <person name="Andreopoulos B."/>
            <person name="Martin F.M."/>
            <person name="Harder C.B."/>
            <person name="Rigling D."/>
            <person name="Ford K.L."/>
            <person name="Foster G.D."/>
            <person name="Pangilinan J."/>
            <person name="Papanicolaou A."/>
            <person name="Barry K."/>
            <person name="LaButti K."/>
            <person name="Viragh M."/>
            <person name="Koriabine M."/>
            <person name="Yan M."/>
            <person name="Riley R."/>
            <person name="Champramary S."/>
            <person name="Plett K.L."/>
            <person name="Tsai I.J."/>
            <person name="Slot J."/>
            <person name="Sipos G."/>
            <person name="Plett J."/>
            <person name="Nagy L.G."/>
            <person name="Grigoriev I.V."/>
        </authorList>
    </citation>
    <scope>NUCLEOTIDE SEQUENCE</scope>
    <source>
        <strain evidence="5">HWK02</strain>
    </source>
</reference>
<dbReference type="Proteomes" id="UP001175228">
    <property type="component" value="Unassembled WGS sequence"/>
</dbReference>
<feature type="compositionally biased region" description="Basic and acidic residues" evidence="3">
    <location>
        <begin position="464"/>
        <end position="477"/>
    </location>
</feature>
<dbReference type="PROSITE" id="PS51939">
    <property type="entry name" value="XRRM"/>
    <property type="match status" value="1"/>
</dbReference>
<feature type="region of interest" description="Disordered" evidence="3">
    <location>
        <begin position="464"/>
        <end position="483"/>
    </location>
</feature>
<dbReference type="SUPFAM" id="SSF54928">
    <property type="entry name" value="RNA-binding domain, RBD"/>
    <property type="match status" value="1"/>
</dbReference>
<dbReference type="InterPro" id="IPR012677">
    <property type="entry name" value="Nucleotide-bd_a/b_plait_sf"/>
</dbReference>
<accession>A0AA39QDH3</accession>
<dbReference type="GO" id="GO:1990904">
    <property type="term" value="C:ribonucleoprotein complex"/>
    <property type="evidence" value="ECO:0007669"/>
    <property type="project" value="UniProtKB-UniRule"/>
</dbReference>
<keyword evidence="1 2" id="KW-0694">RNA-binding</keyword>
<name>A0AA39QDH3_9AGAR</name>
<proteinExistence type="predicted"/>
<evidence type="ECO:0000313" key="5">
    <source>
        <dbReference type="EMBL" id="KAK0499493.1"/>
    </source>
</evidence>
<organism evidence="5 6">
    <name type="scientific">Armillaria luteobubalina</name>
    <dbReference type="NCBI Taxonomy" id="153913"/>
    <lineage>
        <taxon>Eukaryota</taxon>
        <taxon>Fungi</taxon>
        <taxon>Dikarya</taxon>
        <taxon>Basidiomycota</taxon>
        <taxon>Agaricomycotina</taxon>
        <taxon>Agaricomycetes</taxon>
        <taxon>Agaricomycetidae</taxon>
        <taxon>Agaricales</taxon>
        <taxon>Marasmiineae</taxon>
        <taxon>Physalacriaceae</taxon>
        <taxon>Armillaria</taxon>
    </lineage>
</organism>
<feature type="domain" description="XRRM" evidence="4">
    <location>
        <begin position="343"/>
        <end position="483"/>
    </location>
</feature>
<comment type="caution">
    <text evidence="5">The sequence shown here is derived from an EMBL/GenBank/DDBJ whole genome shotgun (WGS) entry which is preliminary data.</text>
</comment>
<evidence type="ECO:0000259" key="4">
    <source>
        <dbReference type="PROSITE" id="PS51939"/>
    </source>
</evidence>
<dbReference type="InterPro" id="IPR035979">
    <property type="entry name" value="RBD_domain_sf"/>
</dbReference>
<dbReference type="GO" id="GO:0070034">
    <property type="term" value="F:telomerase RNA binding"/>
    <property type="evidence" value="ECO:0007669"/>
    <property type="project" value="InterPro"/>
</dbReference>
<keyword evidence="6" id="KW-1185">Reference proteome</keyword>
<evidence type="ECO:0000313" key="6">
    <source>
        <dbReference type="Proteomes" id="UP001175228"/>
    </source>
</evidence>
<dbReference type="Pfam" id="PF19977">
    <property type="entry name" value="xRRM"/>
    <property type="match status" value="1"/>
</dbReference>
<gene>
    <name evidence="5" type="ORF">EDD18DRAFT_1349679</name>
</gene>
<dbReference type="GO" id="GO:1904868">
    <property type="term" value="P:telomerase catalytic core complex assembly"/>
    <property type="evidence" value="ECO:0007669"/>
    <property type="project" value="InterPro"/>
</dbReference>
<sequence length="483" mass="54631">MSPPFIPRNVATKSKKIQSIKDKEVHISSAACSPRIPLSIAKGKEQDKPDIDEPAVLTKSSFSNKEYASLISLALSDFALFSDPDLRRKIDEGEDGFVSLLHILKHALHGILVSESETAVAKALRSEATDSIEVRMVFSGPSWSAQGSSKIKGMFEVRRKEPQHMFTREDWKDRTLYLENIPVQYASFPGVFHLIQVLLTKTTDTTASFNRIQSISFPPHHLDKAEDIPKCKGFALVTLLDVEDVQQLLHEWPWTVVGFSPDVKPAISEFQEATRFGLRALSKTRWDEMKDEYLAYRVRLVKEIVSYEDEMAAHAAPKRRRSPSPAISLVPDTVETTLTSSSPFPPNCLVFVRNLHCETNKTTLRALFSKAFTSLPNGLDYVDFTKGMDSCYLRVATPEHGLALTDYFMKAKMTQTNGLDSEGSRDTEAKVITMETVRGRREEIYWEKVPPKVRREAVDKALRLLEPETTRKDEGGRKRARRR</sequence>
<dbReference type="Gene3D" id="3.30.70.330">
    <property type="match status" value="1"/>
</dbReference>
<evidence type="ECO:0000256" key="1">
    <source>
        <dbReference type="ARBA" id="ARBA00022884"/>
    </source>
</evidence>
<evidence type="ECO:0000256" key="3">
    <source>
        <dbReference type="SAM" id="MobiDB-lite"/>
    </source>
</evidence>
<evidence type="ECO:0000256" key="2">
    <source>
        <dbReference type="PROSITE-ProRule" id="PRU01288"/>
    </source>
</evidence>
<protein>
    <recommendedName>
        <fullName evidence="4">XRRM domain-containing protein</fullName>
    </recommendedName>
</protein>
<dbReference type="InterPro" id="IPR045537">
    <property type="entry name" value="Lar7_xRRM"/>
</dbReference>
<dbReference type="InterPro" id="IPR014886">
    <property type="entry name" value="La_xRRM"/>
</dbReference>